<keyword evidence="4" id="KW-0808">Transferase</keyword>
<sequence>MRQDGHLWSALPVPAIELDADARILRVNGTGEMFLNTSERSLQGSRLGAKIALSINVDDAIDRITGTGGPLYVDGAKLTLPGGELREVNLQFSPLATSAGDTGHVLVLLQPRSGAEHLGWVQGSQVATRQAIGMAEMLAHEIKNPLAGITGAAQLLSMSLSPEDRELTDLIVAESRRVVALLEQVEHFGDLRPPACASVNIHDILDRARATAQVGFAPGMMIEENYDPSLPDVWVDGDQMQQVFLNMLKNASQACKGEGKIEIRTFYEGGLRLRLPDGGHASLPLQVEVIDNGPGLPADIADHVFDPFVSGRENGTGLGLALVSKILTDHGALISVDSRPGRTAFRLSLPIAPAPNRKGT</sequence>
<dbReference type="InterPro" id="IPR004358">
    <property type="entry name" value="Sig_transdc_His_kin-like_C"/>
</dbReference>
<dbReference type="SMART" id="SM00388">
    <property type="entry name" value="HisKA"/>
    <property type="match status" value="1"/>
</dbReference>
<dbReference type="SUPFAM" id="SSF55874">
    <property type="entry name" value="ATPase domain of HSP90 chaperone/DNA topoisomerase II/histidine kinase"/>
    <property type="match status" value="1"/>
</dbReference>
<comment type="caution">
    <text evidence="10">The sequence shown here is derived from an EMBL/GenBank/DDBJ whole genome shotgun (WGS) entry which is preliminary data.</text>
</comment>
<dbReference type="CDD" id="cd00082">
    <property type="entry name" value="HisKA"/>
    <property type="match status" value="1"/>
</dbReference>
<dbReference type="InterPro" id="IPR003661">
    <property type="entry name" value="HisK_dim/P_dom"/>
</dbReference>
<proteinExistence type="predicted"/>
<feature type="domain" description="Histidine kinase" evidence="9">
    <location>
        <begin position="137"/>
        <end position="353"/>
    </location>
</feature>
<evidence type="ECO:0000313" key="10">
    <source>
        <dbReference type="EMBL" id="GHE85391.1"/>
    </source>
</evidence>
<evidence type="ECO:0000259" key="9">
    <source>
        <dbReference type="PROSITE" id="PS50109"/>
    </source>
</evidence>
<evidence type="ECO:0000256" key="7">
    <source>
        <dbReference type="ARBA" id="ARBA00022840"/>
    </source>
</evidence>
<dbReference type="PRINTS" id="PR00344">
    <property type="entry name" value="BCTRLSENSOR"/>
</dbReference>
<dbReference type="PANTHER" id="PTHR43065:SF10">
    <property type="entry name" value="PEROXIDE STRESS-ACTIVATED HISTIDINE KINASE MAK3"/>
    <property type="match status" value="1"/>
</dbReference>
<organism evidence="10 11">
    <name type="scientific">Aliiroseovarius zhejiangensis</name>
    <dbReference type="NCBI Taxonomy" id="1632025"/>
    <lineage>
        <taxon>Bacteria</taxon>
        <taxon>Pseudomonadati</taxon>
        <taxon>Pseudomonadota</taxon>
        <taxon>Alphaproteobacteria</taxon>
        <taxon>Rhodobacterales</taxon>
        <taxon>Paracoccaceae</taxon>
        <taxon>Aliiroseovarius</taxon>
    </lineage>
</organism>
<evidence type="ECO:0000313" key="11">
    <source>
        <dbReference type="Proteomes" id="UP000609802"/>
    </source>
</evidence>
<evidence type="ECO:0000256" key="3">
    <source>
        <dbReference type="ARBA" id="ARBA00022553"/>
    </source>
</evidence>
<keyword evidence="3" id="KW-0597">Phosphoprotein</keyword>
<dbReference type="PROSITE" id="PS50109">
    <property type="entry name" value="HIS_KIN"/>
    <property type="match status" value="1"/>
</dbReference>
<keyword evidence="8" id="KW-0902">Two-component regulatory system</keyword>
<dbReference type="Proteomes" id="UP000609802">
    <property type="component" value="Unassembled WGS sequence"/>
</dbReference>
<accession>A0ABQ3ILB7</accession>
<evidence type="ECO:0000256" key="2">
    <source>
        <dbReference type="ARBA" id="ARBA00012438"/>
    </source>
</evidence>
<name>A0ABQ3ILB7_9RHOB</name>
<evidence type="ECO:0000256" key="4">
    <source>
        <dbReference type="ARBA" id="ARBA00022679"/>
    </source>
</evidence>
<evidence type="ECO:0000256" key="1">
    <source>
        <dbReference type="ARBA" id="ARBA00000085"/>
    </source>
</evidence>
<dbReference type="GO" id="GO:0016301">
    <property type="term" value="F:kinase activity"/>
    <property type="evidence" value="ECO:0007669"/>
    <property type="project" value="UniProtKB-KW"/>
</dbReference>
<comment type="catalytic activity">
    <reaction evidence="1">
        <text>ATP + protein L-histidine = ADP + protein N-phospho-L-histidine.</text>
        <dbReference type="EC" id="2.7.13.3"/>
    </reaction>
</comment>
<dbReference type="InterPro" id="IPR005467">
    <property type="entry name" value="His_kinase_dom"/>
</dbReference>
<keyword evidence="6 10" id="KW-0418">Kinase</keyword>
<evidence type="ECO:0000256" key="6">
    <source>
        <dbReference type="ARBA" id="ARBA00022777"/>
    </source>
</evidence>
<gene>
    <name evidence="10" type="primary">ntrB</name>
    <name evidence="10" type="ORF">GCM10016455_00680</name>
</gene>
<dbReference type="EMBL" id="BNCH01000001">
    <property type="protein sequence ID" value="GHE85391.1"/>
    <property type="molecule type" value="Genomic_DNA"/>
</dbReference>
<reference evidence="11" key="1">
    <citation type="journal article" date="2019" name="Int. J. Syst. Evol. Microbiol.">
        <title>The Global Catalogue of Microorganisms (GCM) 10K type strain sequencing project: providing services to taxonomists for standard genome sequencing and annotation.</title>
        <authorList>
            <consortium name="The Broad Institute Genomics Platform"/>
            <consortium name="The Broad Institute Genome Sequencing Center for Infectious Disease"/>
            <person name="Wu L."/>
            <person name="Ma J."/>
        </authorList>
    </citation>
    <scope>NUCLEOTIDE SEQUENCE [LARGE SCALE GENOMIC DNA]</scope>
    <source>
        <strain evidence="11">KCTC 42443</strain>
    </source>
</reference>
<dbReference type="RefSeq" id="WP_191284495.1">
    <property type="nucleotide sequence ID" value="NZ_BNCH01000001.1"/>
</dbReference>
<dbReference type="Gene3D" id="1.10.287.130">
    <property type="match status" value="1"/>
</dbReference>
<keyword evidence="5" id="KW-0547">Nucleotide-binding</keyword>
<dbReference type="EC" id="2.7.13.3" evidence="2"/>
<dbReference type="Pfam" id="PF02518">
    <property type="entry name" value="HATPase_c"/>
    <property type="match status" value="1"/>
</dbReference>
<dbReference type="SMART" id="SM00387">
    <property type="entry name" value="HATPase_c"/>
    <property type="match status" value="1"/>
</dbReference>
<dbReference type="SUPFAM" id="SSF47384">
    <property type="entry name" value="Homodimeric domain of signal transducing histidine kinase"/>
    <property type="match status" value="1"/>
</dbReference>
<dbReference type="Pfam" id="PF00512">
    <property type="entry name" value="HisKA"/>
    <property type="match status" value="1"/>
</dbReference>
<evidence type="ECO:0000256" key="5">
    <source>
        <dbReference type="ARBA" id="ARBA00022741"/>
    </source>
</evidence>
<keyword evidence="7" id="KW-0067">ATP-binding</keyword>
<keyword evidence="11" id="KW-1185">Reference proteome</keyword>
<protein>
    <recommendedName>
        <fullName evidence="2">histidine kinase</fullName>
        <ecNumber evidence="2">2.7.13.3</ecNumber>
    </recommendedName>
</protein>
<dbReference type="InterPro" id="IPR036890">
    <property type="entry name" value="HATPase_C_sf"/>
</dbReference>
<dbReference type="PANTHER" id="PTHR43065">
    <property type="entry name" value="SENSOR HISTIDINE KINASE"/>
    <property type="match status" value="1"/>
</dbReference>
<dbReference type="InterPro" id="IPR036097">
    <property type="entry name" value="HisK_dim/P_sf"/>
</dbReference>
<evidence type="ECO:0000256" key="8">
    <source>
        <dbReference type="ARBA" id="ARBA00023012"/>
    </source>
</evidence>
<dbReference type="InterPro" id="IPR003594">
    <property type="entry name" value="HATPase_dom"/>
</dbReference>
<dbReference type="Gene3D" id="3.30.565.10">
    <property type="entry name" value="Histidine kinase-like ATPase, C-terminal domain"/>
    <property type="match status" value="1"/>
</dbReference>